<organism evidence="2 3">
    <name type="scientific">Cirrhinus molitorella</name>
    <name type="common">mud carp</name>
    <dbReference type="NCBI Taxonomy" id="172907"/>
    <lineage>
        <taxon>Eukaryota</taxon>
        <taxon>Metazoa</taxon>
        <taxon>Chordata</taxon>
        <taxon>Craniata</taxon>
        <taxon>Vertebrata</taxon>
        <taxon>Euteleostomi</taxon>
        <taxon>Actinopterygii</taxon>
        <taxon>Neopterygii</taxon>
        <taxon>Teleostei</taxon>
        <taxon>Ostariophysi</taxon>
        <taxon>Cypriniformes</taxon>
        <taxon>Cyprinidae</taxon>
        <taxon>Labeoninae</taxon>
        <taxon>Labeonini</taxon>
        <taxon>Cirrhinus</taxon>
    </lineage>
</organism>
<feature type="region of interest" description="Disordered" evidence="1">
    <location>
        <begin position="117"/>
        <end position="147"/>
    </location>
</feature>
<gene>
    <name evidence="2" type="ORF">QQF64_003187</name>
</gene>
<keyword evidence="3" id="KW-1185">Reference proteome</keyword>
<sequence>MDATRGKRLQSGLVRDLNPGPLAPEARIIPLDQRAIPRLRLEGANRHTMEPSSNSAMCLCVCRVETTLNAVSRKATDPLELGRSAKRTLGFSLPKPRIQTGAFRVFSNSLTRWTATSPKQHFVSSRRARPGFEPGTSRTLSENHTPRPTSHPCLWLEDANGHTMESSSDSSMCLCVCMVETTLKAVSSKAADPWESGRSANLLEF</sequence>
<dbReference type="Proteomes" id="UP001558613">
    <property type="component" value="Unassembled WGS sequence"/>
</dbReference>
<name>A0ABR3MJA9_9TELE</name>
<dbReference type="EMBL" id="JAYMGO010000011">
    <property type="protein sequence ID" value="KAL1265160.1"/>
    <property type="molecule type" value="Genomic_DNA"/>
</dbReference>
<comment type="caution">
    <text evidence="2">The sequence shown here is derived from an EMBL/GenBank/DDBJ whole genome shotgun (WGS) entry which is preliminary data.</text>
</comment>
<evidence type="ECO:0000313" key="2">
    <source>
        <dbReference type="EMBL" id="KAL1265160.1"/>
    </source>
</evidence>
<proteinExistence type="predicted"/>
<reference evidence="2 3" key="1">
    <citation type="submission" date="2023-09" db="EMBL/GenBank/DDBJ databases">
        <authorList>
            <person name="Wang M."/>
        </authorList>
    </citation>
    <scope>NUCLEOTIDE SEQUENCE [LARGE SCALE GENOMIC DNA]</scope>
    <source>
        <strain evidence="2">GT-2023</strain>
        <tissue evidence="2">Liver</tissue>
    </source>
</reference>
<evidence type="ECO:0000256" key="1">
    <source>
        <dbReference type="SAM" id="MobiDB-lite"/>
    </source>
</evidence>
<protein>
    <submittedName>
        <fullName evidence="2">Uncharacterized protein</fullName>
    </submittedName>
</protein>
<accession>A0ABR3MJA9</accession>
<evidence type="ECO:0000313" key="3">
    <source>
        <dbReference type="Proteomes" id="UP001558613"/>
    </source>
</evidence>
<feature type="compositionally biased region" description="Polar residues" evidence="1">
    <location>
        <begin position="136"/>
        <end position="147"/>
    </location>
</feature>